<dbReference type="Proteomes" id="UP001141806">
    <property type="component" value="Unassembled WGS sequence"/>
</dbReference>
<comment type="caution">
    <text evidence="3">The sequence shown here is derived from an EMBL/GenBank/DDBJ whole genome shotgun (WGS) entry which is preliminary data.</text>
</comment>
<sequence length="241" mass="25860">MDSDLLWCIWILISYVAWGSPVKIQQLKRTQQTTSKVFGHSDGSGKTNKEVPKGNNKGTKSAEFDSTDLPEDQSNDKSGNEAKDIRNEVSINGRLDKAQKPQQMNPNTSGAGVISESHGCLASIGGDDVPHSDLEEGEIHVEACSAACRKIVNPFPTKLGTGLLSNSSDMPNASICLVDHLLNPIVPLSLTPISTSPPAHLDFIPSPPMAGMLPLSDLIEDRDPQVSDLPSLQRDPTIVSE</sequence>
<feature type="signal peptide" evidence="2">
    <location>
        <begin position="1"/>
        <end position="19"/>
    </location>
</feature>
<reference evidence="3" key="1">
    <citation type="journal article" date="2023" name="Plant J.">
        <title>The genome of the king protea, Protea cynaroides.</title>
        <authorList>
            <person name="Chang J."/>
            <person name="Duong T.A."/>
            <person name="Schoeman C."/>
            <person name="Ma X."/>
            <person name="Roodt D."/>
            <person name="Barker N."/>
            <person name="Li Z."/>
            <person name="Van de Peer Y."/>
            <person name="Mizrachi E."/>
        </authorList>
    </citation>
    <scope>NUCLEOTIDE SEQUENCE</scope>
    <source>
        <tissue evidence="3">Young leaves</tissue>
    </source>
</reference>
<name>A0A9Q0K640_9MAGN</name>
<keyword evidence="2" id="KW-0732">Signal</keyword>
<keyword evidence="4" id="KW-1185">Reference proteome</keyword>
<accession>A0A9Q0K640</accession>
<evidence type="ECO:0000313" key="3">
    <source>
        <dbReference type="EMBL" id="KAJ4962823.1"/>
    </source>
</evidence>
<proteinExistence type="predicted"/>
<feature type="region of interest" description="Disordered" evidence="1">
    <location>
        <begin position="29"/>
        <end position="114"/>
    </location>
</feature>
<evidence type="ECO:0000313" key="4">
    <source>
        <dbReference type="Proteomes" id="UP001141806"/>
    </source>
</evidence>
<feature type="compositionally biased region" description="Basic and acidic residues" evidence="1">
    <location>
        <begin position="74"/>
        <end position="87"/>
    </location>
</feature>
<evidence type="ECO:0000256" key="1">
    <source>
        <dbReference type="SAM" id="MobiDB-lite"/>
    </source>
</evidence>
<feature type="chain" id="PRO_5040462547" evidence="2">
    <location>
        <begin position="20"/>
        <end position="241"/>
    </location>
</feature>
<protein>
    <submittedName>
        <fullName evidence="3">Uncharacterized protein</fullName>
    </submittedName>
</protein>
<feature type="compositionally biased region" description="Polar residues" evidence="1">
    <location>
        <begin position="100"/>
        <end position="110"/>
    </location>
</feature>
<organism evidence="3 4">
    <name type="scientific">Protea cynaroides</name>
    <dbReference type="NCBI Taxonomy" id="273540"/>
    <lineage>
        <taxon>Eukaryota</taxon>
        <taxon>Viridiplantae</taxon>
        <taxon>Streptophyta</taxon>
        <taxon>Embryophyta</taxon>
        <taxon>Tracheophyta</taxon>
        <taxon>Spermatophyta</taxon>
        <taxon>Magnoliopsida</taxon>
        <taxon>Proteales</taxon>
        <taxon>Proteaceae</taxon>
        <taxon>Protea</taxon>
    </lineage>
</organism>
<dbReference type="AlphaFoldDB" id="A0A9Q0K640"/>
<dbReference type="EMBL" id="JAMYWD010000008">
    <property type="protein sequence ID" value="KAJ4962823.1"/>
    <property type="molecule type" value="Genomic_DNA"/>
</dbReference>
<gene>
    <name evidence="3" type="ORF">NE237_022762</name>
</gene>
<evidence type="ECO:0000256" key="2">
    <source>
        <dbReference type="SAM" id="SignalP"/>
    </source>
</evidence>